<protein>
    <submittedName>
        <fullName evidence="5">GNAT family N-acetyltransferase</fullName>
        <ecNumber evidence="5">2.3.1.-</ecNumber>
    </submittedName>
</protein>
<dbReference type="Proteomes" id="UP001623232">
    <property type="component" value="Chromosome"/>
</dbReference>
<dbReference type="GO" id="GO:0016746">
    <property type="term" value="F:acyltransferase activity"/>
    <property type="evidence" value="ECO:0007669"/>
    <property type="project" value="UniProtKB-KW"/>
</dbReference>
<dbReference type="RefSeq" id="WP_406648559.1">
    <property type="nucleotide sequence ID" value="NZ_CP123584.1"/>
</dbReference>
<keyword evidence="6" id="KW-1185">Reference proteome</keyword>
<dbReference type="InterPro" id="IPR016181">
    <property type="entry name" value="Acyl_CoA_acyltransferase"/>
</dbReference>
<keyword evidence="2 5" id="KW-0012">Acyltransferase</keyword>
<dbReference type="Pfam" id="PF13508">
    <property type="entry name" value="Acetyltransf_7"/>
    <property type="match status" value="1"/>
</dbReference>
<sequence>MSLHIRAAFPTDAGETGDILYRFQESTAWMPKLYTSAEIIAFCGAMIDRGWVTVAEDDGQVIGFLARDGEEICGLYTLRDGRRKGVGKLLLDHAKTQSKRLTLRAFQANIGAQRFYRREGFVVTGQSDGSANDEGLPDLAFVWPAPMVLAPEIRLDARSKPKAETDTRTREKKP</sequence>
<reference evidence="5 6" key="1">
    <citation type="submission" date="2023-04" db="EMBL/GenBank/DDBJ databases">
        <title>Complete genome sequence of Alisedimentitalea scapharcae.</title>
        <authorList>
            <person name="Rong J.-C."/>
            <person name="Yi M.-L."/>
            <person name="Zhao Q."/>
        </authorList>
    </citation>
    <scope>NUCLEOTIDE SEQUENCE [LARGE SCALE GENOMIC DNA]</scope>
    <source>
        <strain evidence="5 6">KCTC 42119</strain>
    </source>
</reference>
<dbReference type="InterPro" id="IPR050680">
    <property type="entry name" value="YpeA/RimI_acetyltransf"/>
</dbReference>
<evidence type="ECO:0000313" key="5">
    <source>
        <dbReference type="EMBL" id="WZK90048.1"/>
    </source>
</evidence>
<evidence type="ECO:0000259" key="4">
    <source>
        <dbReference type="PROSITE" id="PS51186"/>
    </source>
</evidence>
<evidence type="ECO:0000256" key="2">
    <source>
        <dbReference type="ARBA" id="ARBA00023315"/>
    </source>
</evidence>
<evidence type="ECO:0000256" key="1">
    <source>
        <dbReference type="ARBA" id="ARBA00022679"/>
    </source>
</evidence>
<dbReference type="InterPro" id="IPR000182">
    <property type="entry name" value="GNAT_dom"/>
</dbReference>
<dbReference type="SUPFAM" id="SSF55729">
    <property type="entry name" value="Acyl-CoA N-acyltransferases (Nat)"/>
    <property type="match status" value="1"/>
</dbReference>
<dbReference type="CDD" id="cd04301">
    <property type="entry name" value="NAT_SF"/>
    <property type="match status" value="1"/>
</dbReference>
<proteinExistence type="predicted"/>
<keyword evidence="1 5" id="KW-0808">Transferase</keyword>
<feature type="domain" description="N-acetyltransferase" evidence="4">
    <location>
        <begin position="3"/>
        <end position="148"/>
    </location>
</feature>
<dbReference type="PROSITE" id="PS51186">
    <property type="entry name" value="GNAT"/>
    <property type="match status" value="1"/>
</dbReference>
<feature type="region of interest" description="Disordered" evidence="3">
    <location>
        <begin position="154"/>
        <end position="174"/>
    </location>
</feature>
<evidence type="ECO:0000313" key="6">
    <source>
        <dbReference type="Proteomes" id="UP001623232"/>
    </source>
</evidence>
<accession>A0ABZ2XVY4</accession>
<dbReference type="EC" id="2.3.1.-" evidence="5"/>
<organism evidence="5 6">
    <name type="scientific">Aliisedimentitalea scapharcae</name>
    <dbReference type="NCBI Taxonomy" id="1524259"/>
    <lineage>
        <taxon>Bacteria</taxon>
        <taxon>Pseudomonadati</taxon>
        <taxon>Pseudomonadota</taxon>
        <taxon>Alphaproteobacteria</taxon>
        <taxon>Rhodobacterales</taxon>
        <taxon>Roseobacteraceae</taxon>
        <taxon>Aliisedimentitalea</taxon>
    </lineage>
</organism>
<gene>
    <name evidence="5" type="ORF">QEZ52_05750</name>
</gene>
<evidence type="ECO:0000256" key="3">
    <source>
        <dbReference type="SAM" id="MobiDB-lite"/>
    </source>
</evidence>
<dbReference type="Gene3D" id="3.40.630.30">
    <property type="match status" value="1"/>
</dbReference>
<dbReference type="EMBL" id="CP123584">
    <property type="protein sequence ID" value="WZK90048.1"/>
    <property type="molecule type" value="Genomic_DNA"/>
</dbReference>
<name>A0ABZ2XVY4_9RHOB</name>
<dbReference type="PANTHER" id="PTHR43420">
    <property type="entry name" value="ACETYLTRANSFERASE"/>
    <property type="match status" value="1"/>
</dbReference>